<dbReference type="PANTHER" id="PTHR17985:SF8">
    <property type="entry name" value="TRANSPORT AND GOLGI ORGANIZATION PROTEIN 2 HOMOLOG"/>
    <property type="match status" value="1"/>
</dbReference>
<feature type="compositionally biased region" description="Polar residues" evidence="1">
    <location>
        <begin position="49"/>
        <end position="59"/>
    </location>
</feature>
<reference evidence="2" key="1">
    <citation type="journal article" date="2020" name="Fungal Divers.">
        <title>Resolving the Mortierellaceae phylogeny through synthesis of multi-gene phylogenetics and phylogenomics.</title>
        <authorList>
            <person name="Vandepol N."/>
            <person name="Liber J."/>
            <person name="Desiro A."/>
            <person name="Na H."/>
            <person name="Kennedy M."/>
            <person name="Barry K."/>
            <person name="Grigoriev I.V."/>
            <person name="Miller A.N."/>
            <person name="O'Donnell K."/>
            <person name="Stajich J.E."/>
            <person name="Bonito G."/>
        </authorList>
    </citation>
    <scope>NUCLEOTIDE SEQUENCE</scope>
    <source>
        <strain evidence="2">NRRL 2769</strain>
    </source>
</reference>
<dbReference type="Pfam" id="PF05742">
    <property type="entry name" value="TANGO2"/>
    <property type="match status" value="2"/>
</dbReference>
<comment type="caution">
    <text evidence="2">The sequence shown here is derived from an EMBL/GenBank/DDBJ whole genome shotgun (WGS) entry which is preliminary data.</text>
</comment>
<dbReference type="Proteomes" id="UP000703661">
    <property type="component" value="Unassembled WGS sequence"/>
</dbReference>
<dbReference type="InterPro" id="IPR008551">
    <property type="entry name" value="TANGO2"/>
</dbReference>
<dbReference type="AlphaFoldDB" id="A0A9P6MYH3"/>
<proteinExistence type="predicted"/>
<evidence type="ECO:0000256" key="1">
    <source>
        <dbReference type="SAM" id="MobiDB-lite"/>
    </source>
</evidence>
<dbReference type="GO" id="GO:0007030">
    <property type="term" value="P:Golgi organization"/>
    <property type="evidence" value="ECO:0007669"/>
    <property type="project" value="TreeGrafter"/>
</dbReference>
<dbReference type="EMBL" id="JAAAID010000447">
    <property type="protein sequence ID" value="KAG0017396.1"/>
    <property type="molecule type" value="Genomic_DNA"/>
</dbReference>
<accession>A0A9P6MYH3</accession>
<evidence type="ECO:0000313" key="3">
    <source>
        <dbReference type="Proteomes" id="UP000703661"/>
    </source>
</evidence>
<name>A0A9P6MYH3_9FUNG</name>
<feature type="region of interest" description="Disordered" evidence="1">
    <location>
        <begin position="49"/>
        <end position="84"/>
    </location>
</feature>
<keyword evidence="3" id="KW-1185">Reference proteome</keyword>
<organism evidence="2 3">
    <name type="scientific">Entomortierella chlamydospora</name>
    <dbReference type="NCBI Taxonomy" id="101097"/>
    <lineage>
        <taxon>Eukaryota</taxon>
        <taxon>Fungi</taxon>
        <taxon>Fungi incertae sedis</taxon>
        <taxon>Mucoromycota</taxon>
        <taxon>Mortierellomycotina</taxon>
        <taxon>Mortierellomycetes</taxon>
        <taxon>Mortierellales</taxon>
        <taxon>Mortierellaceae</taxon>
        <taxon>Entomortierella</taxon>
    </lineage>
</organism>
<dbReference type="GO" id="GO:0009306">
    <property type="term" value="P:protein secretion"/>
    <property type="evidence" value="ECO:0007669"/>
    <property type="project" value="TreeGrafter"/>
</dbReference>
<evidence type="ECO:0008006" key="4">
    <source>
        <dbReference type="Google" id="ProtNLM"/>
    </source>
</evidence>
<sequence length="438" mass="48381">MCILLWTLPTSNHPRFKFAFASNRDESITRETSRADFWDVESILNRATNPTKVSTNTAQAEPGSLPGNGNVDGSNGDKIGILSGQDKQPAQTENYVFKETETTATGEEKVTLMLSTEDVPGTWLGITTHGDLVGLTNYRETAEYLAQKRPPKLSRGKVCGEFLVTMAAARDGGAVANDRAEQWIKRRAIGWDTEFEGLNLLVVQNAGEQQCVGGNREGSELTVYNTPENAVISDHPRQSIEPGSVVGVSNSVFKRPWSKVHIGTQALEKTLNESISLFGAGPRASLQAQHRSNTHPHLASDDDTVELAWLVIEMLTLLRVNTKPFPKDISESASLVLGLRERVFIPLVHEYGTRSSTVVLFGRNNRLAVFVEKVWHGPPDETTGDRIEFAPDSTDGLLWLQGLVGQPRKEWKRIEGQELEDLVRSAKEAHKFNVDTQL</sequence>
<evidence type="ECO:0000313" key="2">
    <source>
        <dbReference type="EMBL" id="KAG0017396.1"/>
    </source>
</evidence>
<gene>
    <name evidence="2" type="ORF">BGZ80_008320</name>
</gene>
<dbReference type="GO" id="GO:0005794">
    <property type="term" value="C:Golgi apparatus"/>
    <property type="evidence" value="ECO:0007669"/>
    <property type="project" value="TreeGrafter"/>
</dbReference>
<dbReference type="PANTHER" id="PTHR17985">
    <property type="entry name" value="SER/THR-RICH PROTEIN T10 IN DGCR REGION"/>
    <property type="match status" value="1"/>
</dbReference>
<protein>
    <recommendedName>
        <fullName evidence="4">Duf833 domain-containing protein</fullName>
    </recommendedName>
</protein>